<dbReference type="InterPro" id="IPR050925">
    <property type="entry name" value="Rhomboid_protease_S54"/>
</dbReference>
<sequence length="478" mass="52613">MPTPVSLPPSGEPPPEIAIPIRFEGSAGEPRNLGLTGEGRLVIRPEGPIYVFEGSVRSAFSTRRRALQYRASDIWNVGVAGARVQFQSSRAGGSSAWFIFYCASPEQALAVARMMPSNREPDLAAAADFRRKLWGAQSTTGPARVSVTNVIIALNILVFVVLAGFFGAGWLEPGSMRPYILYGANNGGATTDGEWWRLLTSMFMHFGVFHIAFNMWAYFQAGHLAERLFGKVNYLLGYLAAGVAGGFASIFWNGDKVWSAGASGAIFGVYGLILGYLVREKRRFPQGVFRPMIRSTIGFAIYNLIFGSVYQGIDNSAHVGGFVMGIVLGLAMALPIDGPERTRQLTPRFLVGALLTVAMVIAGITFTPRFNYHFREELAWSDAITPYLSQEKDIETRFSQVVADYRQGSLTETELGWVSSTCIPFYSQWLDAARALKLTPGLETAKRREKVDRMVAQQLAGCRRFLRLASDRREPGEI</sequence>
<comment type="subcellular location">
    <subcellularLocation>
        <location evidence="1">Membrane</location>
        <topology evidence="1">Multi-pass membrane protein</topology>
    </subcellularLocation>
</comment>
<evidence type="ECO:0000256" key="5">
    <source>
        <dbReference type="ARBA" id="ARBA00022989"/>
    </source>
</evidence>
<dbReference type="GO" id="GO:0004252">
    <property type="term" value="F:serine-type endopeptidase activity"/>
    <property type="evidence" value="ECO:0007669"/>
    <property type="project" value="InterPro"/>
</dbReference>
<dbReference type="AlphaFoldDB" id="A0A1J5S7X8"/>
<dbReference type="SUPFAM" id="SSF144091">
    <property type="entry name" value="Rhomboid-like"/>
    <property type="match status" value="1"/>
</dbReference>
<evidence type="ECO:0000256" key="6">
    <source>
        <dbReference type="ARBA" id="ARBA00023136"/>
    </source>
</evidence>
<feature type="transmembrane region" description="Helical" evidence="7">
    <location>
        <begin position="348"/>
        <end position="366"/>
    </location>
</feature>
<keyword evidence="9" id="KW-0645">Protease</keyword>
<keyword evidence="3 7" id="KW-0812">Transmembrane</keyword>
<protein>
    <submittedName>
        <fullName evidence="9">Rhomboid protease GluP</fullName>
        <ecNumber evidence="9">3.4.21.105</ecNumber>
    </submittedName>
</protein>
<dbReference type="Pfam" id="PF01694">
    <property type="entry name" value="Rhomboid"/>
    <property type="match status" value="1"/>
</dbReference>
<evidence type="ECO:0000256" key="2">
    <source>
        <dbReference type="ARBA" id="ARBA00009045"/>
    </source>
</evidence>
<evidence type="ECO:0000256" key="1">
    <source>
        <dbReference type="ARBA" id="ARBA00004141"/>
    </source>
</evidence>
<evidence type="ECO:0000313" key="9">
    <source>
        <dbReference type="EMBL" id="OIR04043.1"/>
    </source>
</evidence>
<evidence type="ECO:0000259" key="8">
    <source>
        <dbReference type="Pfam" id="PF01694"/>
    </source>
</evidence>
<feature type="transmembrane region" description="Helical" evidence="7">
    <location>
        <begin position="258"/>
        <end position="279"/>
    </location>
</feature>
<comment type="similarity">
    <text evidence="2">Belongs to the peptidase S54 family.</text>
</comment>
<dbReference type="EC" id="3.4.21.105" evidence="9"/>
<comment type="caution">
    <text evidence="9">The sequence shown here is derived from an EMBL/GenBank/DDBJ whole genome shotgun (WGS) entry which is preliminary data.</text>
</comment>
<feature type="transmembrane region" description="Helical" evidence="7">
    <location>
        <begin position="231"/>
        <end position="252"/>
    </location>
</feature>
<keyword evidence="4 9" id="KW-0378">Hydrolase</keyword>
<dbReference type="GO" id="GO:0016020">
    <property type="term" value="C:membrane"/>
    <property type="evidence" value="ECO:0007669"/>
    <property type="project" value="UniProtKB-SubCell"/>
</dbReference>
<proteinExistence type="inferred from homology"/>
<keyword evidence="6 7" id="KW-0472">Membrane</keyword>
<name>A0A1J5S7X8_9ZZZZ</name>
<dbReference type="PANTHER" id="PTHR43731:SF14">
    <property type="entry name" value="PRESENILIN-ASSOCIATED RHOMBOID-LIKE PROTEIN, MITOCHONDRIAL"/>
    <property type="match status" value="1"/>
</dbReference>
<feature type="transmembrane region" description="Helical" evidence="7">
    <location>
        <begin position="150"/>
        <end position="171"/>
    </location>
</feature>
<evidence type="ECO:0000256" key="3">
    <source>
        <dbReference type="ARBA" id="ARBA00022692"/>
    </source>
</evidence>
<feature type="domain" description="Peptidase S54 rhomboid" evidence="8">
    <location>
        <begin position="193"/>
        <end position="332"/>
    </location>
</feature>
<accession>A0A1J5S7X8</accession>
<dbReference type="EMBL" id="MLJW01000060">
    <property type="protein sequence ID" value="OIR04043.1"/>
    <property type="molecule type" value="Genomic_DNA"/>
</dbReference>
<keyword evidence="5 7" id="KW-1133">Transmembrane helix</keyword>
<dbReference type="InterPro" id="IPR035952">
    <property type="entry name" value="Rhomboid-like_sf"/>
</dbReference>
<organism evidence="9">
    <name type="scientific">mine drainage metagenome</name>
    <dbReference type="NCBI Taxonomy" id="410659"/>
    <lineage>
        <taxon>unclassified sequences</taxon>
        <taxon>metagenomes</taxon>
        <taxon>ecological metagenomes</taxon>
    </lineage>
</organism>
<evidence type="ECO:0000256" key="7">
    <source>
        <dbReference type="SAM" id="Phobius"/>
    </source>
</evidence>
<gene>
    <name evidence="9" type="primary">gluP_2</name>
    <name evidence="9" type="ORF">GALL_137740</name>
</gene>
<dbReference type="GO" id="GO:0006508">
    <property type="term" value="P:proteolysis"/>
    <property type="evidence" value="ECO:0007669"/>
    <property type="project" value="UniProtKB-KW"/>
</dbReference>
<dbReference type="InterPro" id="IPR022764">
    <property type="entry name" value="Peptidase_S54_rhomboid_dom"/>
</dbReference>
<dbReference type="PANTHER" id="PTHR43731">
    <property type="entry name" value="RHOMBOID PROTEASE"/>
    <property type="match status" value="1"/>
</dbReference>
<dbReference type="Gene3D" id="1.20.1540.10">
    <property type="entry name" value="Rhomboid-like"/>
    <property type="match status" value="1"/>
</dbReference>
<evidence type="ECO:0000256" key="4">
    <source>
        <dbReference type="ARBA" id="ARBA00022801"/>
    </source>
</evidence>
<feature type="transmembrane region" description="Helical" evidence="7">
    <location>
        <begin position="291"/>
        <end position="310"/>
    </location>
</feature>
<feature type="transmembrane region" description="Helical" evidence="7">
    <location>
        <begin position="195"/>
        <end position="219"/>
    </location>
</feature>
<reference evidence="9" key="1">
    <citation type="submission" date="2016-10" db="EMBL/GenBank/DDBJ databases">
        <title>Sequence of Gallionella enrichment culture.</title>
        <authorList>
            <person name="Poehlein A."/>
            <person name="Muehling M."/>
            <person name="Daniel R."/>
        </authorList>
    </citation>
    <scope>NUCLEOTIDE SEQUENCE</scope>
</reference>
<feature type="transmembrane region" description="Helical" evidence="7">
    <location>
        <begin position="316"/>
        <end position="336"/>
    </location>
</feature>